<evidence type="ECO:0000313" key="2">
    <source>
        <dbReference type="Proteomes" id="UP000653343"/>
    </source>
</evidence>
<dbReference type="Proteomes" id="UP000653343">
    <property type="component" value="Unassembled WGS sequence"/>
</dbReference>
<name>A0ABQ2XZP7_9BURK</name>
<gene>
    <name evidence="1" type="ORF">GCM10010946_17430</name>
</gene>
<accession>A0ABQ2XZP7</accession>
<keyword evidence="2" id="KW-1185">Reference proteome</keyword>
<comment type="caution">
    <text evidence="1">The sequence shown here is derived from an EMBL/GenBank/DDBJ whole genome shotgun (WGS) entry which is preliminary data.</text>
</comment>
<reference evidence="2" key="1">
    <citation type="journal article" date="2019" name="Int. J. Syst. Evol. Microbiol.">
        <title>The Global Catalogue of Microorganisms (GCM) 10K type strain sequencing project: providing services to taxonomists for standard genome sequencing and annotation.</title>
        <authorList>
            <consortium name="The Broad Institute Genomics Platform"/>
            <consortium name="The Broad Institute Genome Sequencing Center for Infectious Disease"/>
            <person name="Wu L."/>
            <person name="Ma J."/>
        </authorList>
    </citation>
    <scope>NUCLEOTIDE SEQUENCE [LARGE SCALE GENOMIC DNA]</scope>
    <source>
        <strain evidence="2">KCTC 23917</strain>
    </source>
</reference>
<proteinExistence type="predicted"/>
<organism evidence="1 2">
    <name type="scientific">Undibacterium squillarum</name>
    <dbReference type="NCBI Taxonomy" id="1131567"/>
    <lineage>
        <taxon>Bacteria</taxon>
        <taxon>Pseudomonadati</taxon>
        <taxon>Pseudomonadota</taxon>
        <taxon>Betaproteobacteria</taxon>
        <taxon>Burkholderiales</taxon>
        <taxon>Oxalobacteraceae</taxon>
        <taxon>Undibacterium</taxon>
    </lineage>
</organism>
<evidence type="ECO:0000313" key="1">
    <source>
        <dbReference type="EMBL" id="GGX39483.1"/>
    </source>
</evidence>
<protein>
    <submittedName>
        <fullName evidence="1">Uncharacterized protein</fullName>
    </submittedName>
</protein>
<dbReference type="EMBL" id="BMYU01000003">
    <property type="protein sequence ID" value="GGX39483.1"/>
    <property type="molecule type" value="Genomic_DNA"/>
</dbReference>
<sequence>MPVAGFSIAAENAGAACNVIETTKPQTDQAFKSLSLTMRISELFESCKIGAAQSQFPIKCAILKLRFTQIK</sequence>